<proteinExistence type="predicted"/>
<dbReference type="KEGG" id="bbel:109482065"/>
<keyword evidence="3" id="KW-1185">Reference proteome</keyword>
<sequence length="84" mass="9754">MASIWQEMLLTLLSLLASVIVVLLIVVVGWFLVWKLFLSRFKFVQELLNGSAKEKAETKDEQPRQSGYRLRSRTRAMREQQPSS</sequence>
<keyword evidence="2" id="KW-0472">Membrane</keyword>
<dbReference type="PANTHER" id="PTHR36877">
    <property type="entry name" value="SMALL INTEGRAL MEMBRANE PROTEIN 13"/>
    <property type="match status" value="1"/>
</dbReference>
<accession>A0A6P4ZGE6</accession>
<dbReference type="GeneID" id="109482065"/>
<feature type="compositionally biased region" description="Basic and acidic residues" evidence="1">
    <location>
        <begin position="52"/>
        <end position="63"/>
    </location>
</feature>
<gene>
    <name evidence="4" type="primary">LOC109482065</name>
</gene>
<organism evidence="3 4">
    <name type="scientific">Branchiostoma belcheri</name>
    <name type="common">Amphioxus</name>
    <dbReference type="NCBI Taxonomy" id="7741"/>
    <lineage>
        <taxon>Eukaryota</taxon>
        <taxon>Metazoa</taxon>
        <taxon>Chordata</taxon>
        <taxon>Cephalochordata</taxon>
        <taxon>Leptocardii</taxon>
        <taxon>Amphioxiformes</taxon>
        <taxon>Branchiostomatidae</taxon>
        <taxon>Branchiostoma</taxon>
    </lineage>
</organism>
<name>A0A6P4ZGE6_BRABE</name>
<feature type="region of interest" description="Disordered" evidence="1">
    <location>
        <begin position="52"/>
        <end position="84"/>
    </location>
</feature>
<dbReference type="Proteomes" id="UP000515135">
    <property type="component" value="Unplaced"/>
</dbReference>
<evidence type="ECO:0000313" key="3">
    <source>
        <dbReference type="Proteomes" id="UP000515135"/>
    </source>
</evidence>
<dbReference type="AlphaFoldDB" id="A0A6P4ZGE6"/>
<evidence type="ECO:0000313" key="4">
    <source>
        <dbReference type="RefSeq" id="XP_019640285.1"/>
    </source>
</evidence>
<dbReference type="RefSeq" id="XP_019640285.1">
    <property type="nucleotide sequence ID" value="XM_019784726.1"/>
</dbReference>
<dbReference type="InterPro" id="IPR031851">
    <property type="entry name" value="DUF4750"/>
</dbReference>
<dbReference type="OrthoDB" id="25586at2759"/>
<dbReference type="Pfam" id="PF15938">
    <property type="entry name" value="DUF4750"/>
    <property type="match status" value="1"/>
</dbReference>
<evidence type="ECO:0000256" key="2">
    <source>
        <dbReference type="SAM" id="Phobius"/>
    </source>
</evidence>
<protein>
    <submittedName>
        <fullName evidence="4">Small integral membrane protein 13-like</fullName>
    </submittedName>
</protein>
<feature type="transmembrane region" description="Helical" evidence="2">
    <location>
        <begin position="12"/>
        <end position="33"/>
    </location>
</feature>
<reference evidence="4" key="1">
    <citation type="submission" date="2025-08" db="UniProtKB">
        <authorList>
            <consortium name="RefSeq"/>
        </authorList>
    </citation>
    <scope>IDENTIFICATION</scope>
    <source>
        <tissue evidence="4">Gonad</tissue>
    </source>
</reference>
<evidence type="ECO:0000256" key="1">
    <source>
        <dbReference type="SAM" id="MobiDB-lite"/>
    </source>
</evidence>
<dbReference type="PANTHER" id="PTHR36877:SF1">
    <property type="entry name" value="SMALL INTEGRAL MEMBRANE PROTEIN 13"/>
    <property type="match status" value="1"/>
</dbReference>
<keyword evidence="2" id="KW-1133">Transmembrane helix</keyword>
<keyword evidence="2" id="KW-0812">Transmembrane</keyword>